<evidence type="ECO:0000313" key="4">
    <source>
        <dbReference type="Proteomes" id="UP000299211"/>
    </source>
</evidence>
<reference evidence="3 4" key="1">
    <citation type="submission" date="2019-04" db="EMBL/GenBank/DDBJ databases">
        <title>Draft genome sequences of Streptomyces avermitilis ATCC 31267.</title>
        <authorList>
            <person name="Komaki H."/>
            <person name="Tamura T."/>
            <person name="Hosoyama A."/>
        </authorList>
    </citation>
    <scope>NUCLEOTIDE SEQUENCE [LARGE SCALE GENOMIC DNA]</scope>
    <source>
        <strain evidence="3 4">ATCC 31267</strain>
    </source>
</reference>
<dbReference type="AlphaFoldDB" id="A0A4D4N6C9"/>
<organism evidence="3 4">
    <name type="scientific">Streptomyces avermitilis</name>
    <dbReference type="NCBI Taxonomy" id="33903"/>
    <lineage>
        <taxon>Bacteria</taxon>
        <taxon>Bacillati</taxon>
        <taxon>Actinomycetota</taxon>
        <taxon>Actinomycetes</taxon>
        <taxon>Kitasatosporales</taxon>
        <taxon>Streptomycetaceae</taxon>
        <taxon>Streptomyces</taxon>
    </lineage>
</organism>
<evidence type="ECO:0000313" key="5">
    <source>
        <dbReference type="Proteomes" id="UP000302139"/>
    </source>
</evidence>
<dbReference type="Proteomes" id="UP000299211">
    <property type="component" value="Unassembled WGS sequence"/>
</dbReference>
<dbReference type="Proteomes" id="UP000302139">
    <property type="component" value="Unassembled WGS sequence"/>
</dbReference>
<dbReference type="EMBL" id="BJHY01000002">
    <property type="protein sequence ID" value="GDY79554.1"/>
    <property type="molecule type" value="Genomic_DNA"/>
</dbReference>
<comment type="caution">
    <text evidence="3">The sequence shown here is derived from an EMBL/GenBank/DDBJ whole genome shotgun (WGS) entry which is preliminary data.</text>
</comment>
<evidence type="ECO:0000256" key="1">
    <source>
        <dbReference type="SAM" id="MobiDB-lite"/>
    </source>
</evidence>
<gene>
    <name evidence="2" type="ORF">SAV14893_086950</name>
    <name evidence="3" type="ORF">SAV31267_090390</name>
</gene>
<sequence length="139" mass="14724">MQYWAPDHDQAGEEPSPQVSASRVAHHLMEHHVRLLIELGASDAAHLRGMVPGQKVLGTEVRASTQTSPIEDTVPGGEEDRLDDVDGARIVSRRGLLPRSTAYGACCPNVRCAGPAIASEACERAGVRSSTSIVALFAA</sequence>
<proteinExistence type="predicted"/>
<evidence type="ECO:0000313" key="2">
    <source>
        <dbReference type="EMBL" id="GDY69302.1"/>
    </source>
</evidence>
<dbReference type="EMBL" id="BJHX01000002">
    <property type="protein sequence ID" value="GDY69302.1"/>
    <property type="molecule type" value="Genomic_DNA"/>
</dbReference>
<reference evidence="2 5" key="2">
    <citation type="submission" date="2019-04" db="EMBL/GenBank/DDBJ databases">
        <title>Draft genome sequences of Streptomyces avermitilis NBRC 14893.</title>
        <authorList>
            <person name="Komaki H."/>
            <person name="Tamura T."/>
            <person name="Hosoyama A."/>
        </authorList>
    </citation>
    <scope>NUCLEOTIDE SEQUENCE [LARGE SCALE GENOMIC DNA]</scope>
    <source>
        <strain evidence="2 5">NBRC 14893</strain>
    </source>
</reference>
<protein>
    <submittedName>
        <fullName evidence="3">Uncharacterized protein</fullName>
    </submittedName>
</protein>
<feature type="compositionally biased region" description="Basic and acidic residues" evidence="1">
    <location>
        <begin position="1"/>
        <end position="11"/>
    </location>
</feature>
<evidence type="ECO:0000313" key="3">
    <source>
        <dbReference type="EMBL" id="GDY79554.1"/>
    </source>
</evidence>
<feature type="region of interest" description="Disordered" evidence="1">
    <location>
        <begin position="1"/>
        <end position="20"/>
    </location>
</feature>
<accession>A0A4D4N6C9</accession>
<feature type="region of interest" description="Disordered" evidence="1">
    <location>
        <begin position="61"/>
        <end position="81"/>
    </location>
</feature>
<name>A0A4D4N6C9_STRAX</name>